<proteinExistence type="predicted"/>
<dbReference type="GO" id="GO:0008374">
    <property type="term" value="F:O-acyltransferase activity"/>
    <property type="evidence" value="ECO:0007669"/>
    <property type="project" value="InterPro"/>
</dbReference>
<reference evidence="4" key="1">
    <citation type="submission" date="2011-02" db="EMBL/GenBank/DDBJ databases">
        <title>The Genome Sequence of Capsaspora owczarzaki ATCC 30864.</title>
        <authorList>
            <person name="Russ C."/>
            <person name="Cuomo C."/>
            <person name="Burger G."/>
            <person name="Gray M.W."/>
            <person name="Holland P.W.H."/>
            <person name="King N."/>
            <person name="Lang F.B.F."/>
            <person name="Roger A.J."/>
            <person name="Ruiz-Trillo I."/>
            <person name="Young S.K."/>
            <person name="Zeng Q."/>
            <person name="Gargeya S."/>
            <person name="Alvarado L."/>
            <person name="Berlin A."/>
            <person name="Chapman S.B."/>
            <person name="Chen Z."/>
            <person name="Freedman E."/>
            <person name="Gellesch M."/>
            <person name="Goldberg J."/>
            <person name="Griggs A."/>
            <person name="Gujja S."/>
            <person name="Heilman E."/>
            <person name="Heiman D."/>
            <person name="Howarth C."/>
            <person name="Mehta T."/>
            <person name="Neiman D."/>
            <person name="Pearson M."/>
            <person name="Roberts A."/>
            <person name="Saif S."/>
            <person name="Shea T."/>
            <person name="Shenoy N."/>
            <person name="Sisk P."/>
            <person name="Stolte C."/>
            <person name="Sykes S."/>
            <person name="White J."/>
            <person name="Yandava C."/>
            <person name="Haas B."/>
            <person name="Nusbaum C."/>
            <person name="Birren B."/>
        </authorList>
    </citation>
    <scope>NUCLEOTIDE SEQUENCE</scope>
    <source>
        <strain evidence="4">ATCC 30864</strain>
    </source>
</reference>
<feature type="compositionally biased region" description="Polar residues" evidence="1">
    <location>
        <begin position="331"/>
        <end position="340"/>
    </location>
</feature>
<dbReference type="GO" id="GO:0006629">
    <property type="term" value="P:lipid metabolic process"/>
    <property type="evidence" value="ECO:0007669"/>
    <property type="project" value="InterPro"/>
</dbReference>
<dbReference type="AlphaFoldDB" id="A0A0D2VG76"/>
<feature type="transmembrane region" description="Helical" evidence="2">
    <location>
        <begin position="165"/>
        <end position="187"/>
    </location>
</feature>
<accession>A0A0D2VG76</accession>
<protein>
    <recommendedName>
        <fullName evidence="5">Wax synthase domain-containing protein</fullName>
    </recommendedName>
</protein>
<dbReference type="InParanoid" id="A0A0D2VG76"/>
<dbReference type="OrthoDB" id="1077582at2759"/>
<dbReference type="EMBL" id="KE346360">
    <property type="protein sequence ID" value="KJE88862.1"/>
    <property type="molecule type" value="Genomic_DNA"/>
</dbReference>
<keyword evidence="4" id="KW-1185">Reference proteome</keyword>
<feature type="transmembrane region" description="Helical" evidence="2">
    <location>
        <begin position="224"/>
        <end position="246"/>
    </location>
</feature>
<keyword evidence="2" id="KW-0812">Transmembrane</keyword>
<feature type="transmembrane region" description="Helical" evidence="2">
    <location>
        <begin position="50"/>
        <end position="70"/>
    </location>
</feature>
<dbReference type="RefSeq" id="XP_004365309.1">
    <property type="nucleotide sequence ID" value="XM_004365252.2"/>
</dbReference>
<gene>
    <name evidence="3" type="ORF">CAOG_000438</name>
</gene>
<evidence type="ECO:0000256" key="1">
    <source>
        <dbReference type="SAM" id="MobiDB-lite"/>
    </source>
</evidence>
<keyword evidence="2" id="KW-1133">Transmembrane helix</keyword>
<dbReference type="eggNOG" id="ENOG502S8YY">
    <property type="taxonomic scope" value="Eukaryota"/>
</dbReference>
<evidence type="ECO:0008006" key="5">
    <source>
        <dbReference type="Google" id="ProtNLM"/>
    </source>
</evidence>
<dbReference type="PANTHER" id="PTHR31595:SF57">
    <property type="entry name" value="OS04G0481900 PROTEIN"/>
    <property type="match status" value="1"/>
</dbReference>
<name>A0A0D2VG76_CAPO3</name>
<evidence type="ECO:0000313" key="3">
    <source>
        <dbReference type="EMBL" id="KJE88862.1"/>
    </source>
</evidence>
<sequence length="470" mass="51101">MDEPYVQSLGLCSLALAYCDMTVLFFFPLLPRLPLITTRAAFTQAALWSLLRLVIALPPIGMVIKAAVVLSVNNPESHVTPLIAWLVSCAYMLLAATILFYLVGDGHRTSSPPLGPLQWLLTTLTAPTPAQPTSSTKVSNAATTQAKQASVIAASKSNHPPMSQVALALAHGAFKLVLLAFVMRHWLKLRQQQSRPTVVMGPDGTLIREEVDFHVLGWVLRSSLYAVILYLLLSALLDFVAMVLALTMRVKLVDLWNSPFASASPRDFWGRRWNTIVRVIYNQALMRGLLLAGKAWNRVRQVDRMTAAGGAQVNADGELVFKGSDTKATARASSKSTTDTPPAAAKGGHAAASNAATPVSAPSEGLVYSLIAVNIVFGLLGLSHELIMWCTLGAATGENFLFFFLHGNACVLQSYIERTYPRFTAALTKESDLPATTLNMVFFACTSDLFFRPYLAADFFEKSFEMLQAS</sequence>
<evidence type="ECO:0000313" key="4">
    <source>
        <dbReference type="Proteomes" id="UP000008743"/>
    </source>
</evidence>
<dbReference type="InterPro" id="IPR044851">
    <property type="entry name" value="Wax_synthase"/>
</dbReference>
<feature type="transmembrane region" description="Helical" evidence="2">
    <location>
        <begin position="6"/>
        <end position="30"/>
    </location>
</feature>
<feature type="region of interest" description="Disordered" evidence="1">
    <location>
        <begin position="330"/>
        <end position="351"/>
    </location>
</feature>
<dbReference type="Proteomes" id="UP000008743">
    <property type="component" value="Unassembled WGS sequence"/>
</dbReference>
<organism evidence="3 4">
    <name type="scientific">Capsaspora owczarzaki (strain ATCC 30864)</name>
    <dbReference type="NCBI Taxonomy" id="595528"/>
    <lineage>
        <taxon>Eukaryota</taxon>
        <taxon>Filasterea</taxon>
        <taxon>Capsaspora</taxon>
    </lineage>
</organism>
<keyword evidence="2" id="KW-0472">Membrane</keyword>
<evidence type="ECO:0000256" key="2">
    <source>
        <dbReference type="SAM" id="Phobius"/>
    </source>
</evidence>
<feature type="transmembrane region" description="Helical" evidence="2">
    <location>
        <begin position="82"/>
        <end position="103"/>
    </location>
</feature>
<dbReference type="PANTHER" id="PTHR31595">
    <property type="entry name" value="LONG-CHAIN-ALCOHOL O-FATTY-ACYLTRANSFERASE 3-RELATED"/>
    <property type="match status" value="1"/>
</dbReference>